<feature type="chain" id="PRO_5008365395" evidence="2">
    <location>
        <begin position="20"/>
        <end position="151"/>
    </location>
</feature>
<feature type="signal peptide" evidence="2">
    <location>
        <begin position="1"/>
        <end position="19"/>
    </location>
</feature>
<reference evidence="3" key="2">
    <citation type="submission" date="2016-06" db="EMBL/GenBank/DDBJ databases">
        <title>The genome of a short-lived fish provides insights into sex chromosome evolution and the genetic control of aging.</title>
        <authorList>
            <person name="Reichwald K."/>
            <person name="Felder M."/>
            <person name="Petzold A."/>
            <person name="Koch P."/>
            <person name="Groth M."/>
            <person name="Platzer M."/>
        </authorList>
    </citation>
    <scope>NUCLEOTIDE SEQUENCE</scope>
    <source>
        <tissue evidence="3">Brain</tissue>
    </source>
</reference>
<feature type="region of interest" description="Disordered" evidence="1">
    <location>
        <begin position="47"/>
        <end position="69"/>
    </location>
</feature>
<feature type="region of interest" description="Disordered" evidence="1">
    <location>
        <begin position="101"/>
        <end position="151"/>
    </location>
</feature>
<feature type="non-terminal residue" evidence="3">
    <location>
        <position position="151"/>
    </location>
</feature>
<evidence type="ECO:0000313" key="3">
    <source>
        <dbReference type="EMBL" id="SBP51161.1"/>
    </source>
</evidence>
<feature type="compositionally biased region" description="Acidic residues" evidence="1">
    <location>
        <begin position="128"/>
        <end position="151"/>
    </location>
</feature>
<organism evidence="3">
    <name type="scientific">Nothobranchius furzeri</name>
    <name type="common">Turquoise killifish</name>
    <dbReference type="NCBI Taxonomy" id="105023"/>
    <lineage>
        <taxon>Eukaryota</taxon>
        <taxon>Metazoa</taxon>
        <taxon>Chordata</taxon>
        <taxon>Craniata</taxon>
        <taxon>Vertebrata</taxon>
        <taxon>Euteleostomi</taxon>
        <taxon>Actinopterygii</taxon>
        <taxon>Neopterygii</taxon>
        <taxon>Teleostei</taxon>
        <taxon>Neoteleostei</taxon>
        <taxon>Acanthomorphata</taxon>
        <taxon>Ovalentaria</taxon>
        <taxon>Atherinomorphae</taxon>
        <taxon>Cyprinodontiformes</taxon>
        <taxon>Nothobranchiidae</taxon>
        <taxon>Nothobranchius</taxon>
    </lineage>
</organism>
<evidence type="ECO:0000256" key="2">
    <source>
        <dbReference type="SAM" id="SignalP"/>
    </source>
</evidence>
<gene>
    <name evidence="3" type="primary">Nfu_g_1_016608</name>
</gene>
<accession>A0A1A8A9H4</accession>
<keyword evidence="2" id="KW-0732">Signal</keyword>
<name>A0A1A8A9H4_NOTFU</name>
<reference evidence="3" key="1">
    <citation type="submission" date="2016-05" db="EMBL/GenBank/DDBJ databases">
        <authorList>
            <person name="Lavstsen T."/>
            <person name="Jespersen J.S."/>
        </authorList>
    </citation>
    <scope>NUCLEOTIDE SEQUENCE</scope>
    <source>
        <tissue evidence="3">Brain</tissue>
    </source>
</reference>
<sequence length="151" mass="17544">MQMSNIWILIVNLSGSVLSWQSLDTISSNGAGGTEERREVQWQMERQKEMEQRGAGFQEQESGRRWRRSVWGQREHAAEEALAELGRPLVGWRNHDTGELENSRLLAELQEPQTEEQNATDHEKTQEEQVEEEEGDEEEEEEEDSDEDDDD</sequence>
<dbReference type="EMBL" id="HADY01012676">
    <property type="protein sequence ID" value="SBP51161.1"/>
    <property type="molecule type" value="Transcribed_RNA"/>
</dbReference>
<dbReference type="AlphaFoldDB" id="A0A1A8A9H4"/>
<protein>
    <submittedName>
        <fullName evidence="3">Uncharacterized protein</fullName>
    </submittedName>
</protein>
<proteinExistence type="predicted"/>
<evidence type="ECO:0000256" key="1">
    <source>
        <dbReference type="SAM" id="MobiDB-lite"/>
    </source>
</evidence>